<feature type="domain" description="RNA polymerase sigma-70 region 2" evidence="7">
    <location>
        <begin position="24"/>
        <end position="91"/>
    </location>
</feature>
<dbReference type="InterPro" id="IPR039425">
    <property type="entry name" value="RNA_pol_sigma-70-like"/>
</dbReference>
<feature type="compositionally biased region" description="Polar residues" evidence="6">
    <location>
        <begin position="288"/>
        <end position="302"/>
    </location>
</feature>
<keyword evidence="3" id="KW-0731">Sigma factor</keyword>
<dbReference type="InterPro" id="IPR013249">
    <property type="entry name" value="RNA_pol_sigma70_r4_t2"/>
</dbReference>
<name>A0AAW6DUH4_9FIRM</name>
<accession>A0AAW6DUH4</accession>
<gene>
    <name evidence="9" type="ORF">PNV70_04950</name>
</gene>
<evidence type="ECO:0000313" key="10">
    <source>
        <dbReference type="Proteomes" id="UP001211421"/>
    </source>
</evidence>
<dbReference type="Proteomes" id="UP001211421">
    <property type="component" value="Unassembled WGS sequence"/>
</dbReference>
<evidence type="ECO:0000256" key="4">
    <source>
        <dbReference type="ARBA" id="ARBA00023125"/>
    </source>
</evidence>
<dbReference type="GO" id="GO:0003677">
    <property type="term" value="F:DNA binding"/>
    <property type="evidence" value="ECO:0007669"/>
    <property type="project" value="UniProtKB-KW"/>
</dbReference>
<comment type="caution">
    <text evidence="9">The sequence shown here is derived from an EMBL/GenBank/DDBJ whole genome shotgun (WGS) entry which is preliminary data.</text>
</comment>
<keyword evidence="4" id="KW-0238">DNA-binding</keyword>
<dbReference type="Gene3D" id="1.10.1740.10">
    <property type="match status" value="1"/>
</dbReference>
<dbReference type="PANTHER" id="PTHR43133">
    <property type="entry name" value="RNA POLYMERASE ECF-TYPE SIGMA FACTO"/>
    <property type="match status" value="1"/>
</dbReference>
<evidence type="ECO:0000256" key="3">
    <source>
        <dbReference type="ARBA" id="ARBA00023082"/>
    </source>
</evidence>
<evidence type="ECO:0000256" key="6">
    <source>
        <dbReference type="SAM" id="MobiDB-lite"/>
    </source>
</evidence>
<feature type="compositionally biased region" description="Low complexity" evidence="6">
    <location>
        <begin position="310"/>
        <end position="330"/>
    </location>
</feature>
<keyword evidence="5" id="KW-0804">Transcription</keyword>
<evidence type="ECO:0000256" key="1">
    <source>
        <dbReference type="ARBA" id="ARBA00010641"/>
    </source>
</evidence>
<organism evidence="9 10">
    <name type="scientific">Ruminococcus bicirculans</name>
    <name type="common">ex Wegman et al. 2014</name>
    <dbReference type="NCBI Taxonomy" id="1160721"/>
    <lineage>
        <taxon>Bacteria</taxon>
        <taxon>Bacillati</taxon>
        <taxon>Bacillota</taxon>
        <taxon>Clostridia</taxon>
        <taxon>Eubacteriales</taxon>
        <taxon>Oscillospiraceae</taxon>
        <taxon>Ruminococcus</taxon>
    </lineage>
</organism>
<feature type="compositionally biased region" description="Low complexity" evidence="6">
    <location>
        <begin position="272"/>
        <end position="282"/>
    </location>
</feature>
<dbReference type="GO" id="GO:0006352">
    <property type="term" value="P:DNA-templated transcription initiation"/>
    <property type="evidence" value="ECO:0007669"/>
    <property type="project" value="InterPro"/>
</dbReference>
<comment type="similarity">
    <text evidence="1">Belongs to the sigma-70 factor family. ECF subfamily.</text>
</comment>
<evidence type="ECO:0000259" key="7">
    <source>
        <dbReference type="Pfam" id="PF04542"/>
    </source>
</evidence>
<dbReference type="Pfam" id="PF08281">
    <property type="entry name" value="Sigma70_r4_2"/>
    <property type="match status" value="1"/>
</dbReference>
<protein>
    <submittedName>
        <fullName evidence="9">Sigma-70 family RNA polymerase sigma factor</fullName>
    </submittedName>
</protein>
<dbReference type="Pfam" id="PF04542">
    <property type="entry name" value="Sigma70_r2"/>
    <property type="match status" value="1"/>
</dbReference>
<sequence length="519" mass="57548">MNKNELRAVVEKAQNGEKTAFEKLYKEFHEKLYFFVLKNVGDKHTAEDITEDSFLASMEGIGSLKEPEHYETWLHSIAFNKCRMYFRQKGREDNISLDDENLSEDIHADDTVMLPEDYADSKELKRCLKKVIEGLKPEQRSAVILYYYDGMPLKKVSEILEISENAAKQKLFKARAKIKKEIERIFEGGAFAAVPMSAMMRAALPKKYAMTAASPVTALKTSSAAIKIVGTAAAVVVAVSIPLALRGVNNNGFGVHDDSSASDSLNDDSLDLSDSSMADASSEMIPEISSSKAETDSISEPSSEPEKVTDTAVTTAPAPVQTDTPVTDTQGENTSAVLPSADKPGEELFSNTVGDMLKMADNNYEFVYPTFVQNGYDSMYQCSAFPQYHFGRAALNTETGKGYVDESLPVTRVELYNGAYITKNIYVGMTYNELCNALGEKPLMYLSNTDRNRIVSATINGRTWWFGFDLTDEQLDETYKRMQAQTDSETFELNPYQYGVDISDIDPVTSVAVCDISDN</sequence>
<evidence type="ECO:0000259" key="8">
    <source>
        <dbReference type="Pfam" id="PF08281"/>
    </source>
</evidence>
<keyword evidence="2" id="KW-0805">Transcription regulation</keyword>
<dbReference type="GO" id="GO:0016987">
    <property type="term" value="F:sigma factor activity"/>
    <property type="evidence" value="ECO:0007669"/>
    <property type="project" value="UniProtKB-KW"/>
</dbReference>
<dbReference type="InterPro" id="IPR013325">
    <property type="entry name" value="RNA_pol_sigma_r2"/>
</dbReference>
<dbReference type="InterPro" id="IPR036388">
    <property type="entry name" value="WH-like_DNA-bd_sf"/>
</dbReference>
<feature type="domain" description="RNA polymerase sigma factor 70 region 4 type 2" evidence="8">
    <location>
        <begin position="126"/>
        <end position="178"/>
    </location>
</feature>
<dbReference type="SUPFAM" id="SSF88946">
    <property type="entry name" value="Sigma2 domain of RNA polymerase sigma factors"/>
    <property type="match status" value="1"/>
</dbReference>
<dbReference type="InterPro" id="IPR013324">
    <property type="entry name" value="RNA_pol_sigma_r3/r4-like"/>
</dbReference>
<reference evidence="9" key="1">
    <citation type="submission" date="2023-01" db="EMBL/GenBank/DDBJ databases">
        <title>Human gut microbiome strain richness.</title>
        <authorList>
            <person name="Chen-Liaw A."/>
        </authorList>
    </citation>
    <scope>NUCLEOTIDE SEQUENCE</scope>
    <source>
        <strain evidence="9">D59st1_B8_D59t2_181005</strain>
    </source>
</reference>
<dbReference type="EMBL" id="JAQMLS010000002">
    <property type="protein sequence ID" value="MDB8741414.1"/>
    <property type="molecule type" value="Genomic_DNA"/>
</dbReference>
<dbReference type="InterPro" id="IPR007627">
    <property type="entry name" value="RNA_pol_sigma70_r2"/>
</dbReference>
<dbReference type="NCBIfam" id="TIGR02937">
    <property type="entry name" value="sigma70-ECF"/>
    <property type="match status" value="1"/>
</dbReference>
<dbReference type="SUPFAM" id="SSF88659">
    <property type="entry name" value="Sigma3 and sigma4 domains of RNA polymerase sigma factors"/>
    <property type="match status" value="1"/>
</dbReference>
<dbReference type="AlphaFoldDB" id="A0AAW6DUH4"/>
<proteinExistence type="inferred from homology"/>
<feature type="region of interest" description="Disordered" evidence="6">
    <location>
        <begin position="258"/>
        <end position="344"/>
    </location>
</feature>
<dbReference type="PANTHER" id="PTHR43133:SF8">
    <property type="entry name" value="RNA POLYMERASE SIGMA FACTOR HI_1459-RELATED"/>
    <property type="match status" value="1"/>
</dbReference>
<evidence type="ECO:0000256" key="5">
    <source>
        <dbReference type="ARBA" id="ARBA00023163"/>
    </source>
</evidence>
<dbReference type="Gene3D" id="1.10.10.10">
    <property type="entry name" value="Winged helix-like DNA-binding domain superfamily/Winged helix DNA-binding domain"/>
    <property type="match status" value="1"/>
</dbReference>
<dbReference type="CDD" id="cd06171">
    <property type="entry name" value="Sigma70_r4"/>
    <property type="match status" value="1"/>
</dbReference>
<evidence type="ECO:0000256" key="2">
    <source>
        <dbReference type="ARBA" id="ARBA00023015"/>
    </source>
</evidence>
<dbReference type="InterPro" id="IPR014284">
    <property type="entry name" value="RNA_pol_sigma-70_dom"/>
</dbReference>
<evidence type="ECO:0000313" key="9">
    <source>
        <dbReference type="EMBL" id="MDB8741414.1"/>
    </source>
</evidence>
<dbReference type="RefSeq" id="WP_195551246.1">
    <property type="nucleotide sequence ID" value="NZ_JADMNX010000002.1"/>
</dbReference>